<dbReference type="SUPFAM" id="SSF51735">
    <property type="entry name" value="NAD(P)-binding Rossmann-fold domains"/>
    <property type="match status" value="1"/>
</dbReference>
<evidence type="ECO:0000313" key="5">
    <source>
        <dbReference type="Proteomes" id="UP001163846"/>
    </source>
</evidence>
<dbReference type="PANTHER" id="PTHR24320:SF282">
    <property type="entry name" value="WW DOMAIN-CONTAINING OXIDOREDUCTASE"/>
    <property type="match status" value="1"/>
</dbReference>
<evidence type="ECO:0000256" key="1">
    <source>
        <dbReference type="ARBA" id="ARBA00006484"/>
    </source>
</evidence>
<dbReference type="GO" id="GO:0016491">
    <property type="term" value="F:oxidoreductase activity"/>
    <property type="evidence" value="ECO:0007669"/>
    <property type="project" value="UniProtKB-KW"/>
</dbReference>
<reference evidence="4" key="1">
    <citation type="submission" date="2022-08" db="EMBL/GenBank/DDBJ databases">
        <authorList>
            <consortium name="DOE Joint Genome Institute"/>
            <person name="Min B."/>
            <person name="Riley R."/>
            <person name="Sierra-Patev S."/>
            <person name="Naranjo-Ortiz M."/>
            <person name="Looney B."/>
            <person name="Konkel Z."/>
            <person name="Slot J.C."/>
            <person name="Sakamoto Y."/>
            <person name="Steenwyk J.L."/>
            <person name="Rokas A."/>
            <person name="Carro J."/>
            <person name="Camarero S."/>
            <person name="Ferreira P."/>
            <person name="Molpeceres G."/>
            <person name="Ruiz-Duenas F.J."/>
            <person name="Serrano A."/>
            <person name="Henrissat B."/>
            <person name="Drula E."/>
            <person name="Hughes K.W."/>
            <person name="Mata J.L."/>
            <person name="Ishikawa N.K."/>
            <person name="Vargas-Isla R."/>
            <person name="Ushijima S."/>
            <person name="Smith C.A."/>
            <person name="Ahrendt S."/>
            <person name="Andreopoulos W."/>
            <person name="He G."/>
            <person name="Labutti K."/>
            <person name="Lipzen A."/>
            <person name="Ng V."/>
            <person name="Sandor L."/>
            <person name="Barry K."/>
            <person name="Martinez A.T."/>
            <person name="Xiao Y."/>
            <person name="Gibbons J.G."/>
            <person name="Terashima K."/>
            <person name="Hibbett D.S."/>
            <person name="Grigoriev I.V."/>
        </authorList>
    </citation>
    <scope>NUCLEOTIDE SEQUENCE</scope>
    <source>
        <strain evidence="4">TFB9207</strain>
    </source>
</reference>
<keyword evidence="5" id="KW-1185">Reference proteome</keyword>
<evidence type="ECO:0000313" key="4">
    <source>
        <dbReference type="EMBL" id="KAJ3843327.1"/>
    </source>
</evidence>
<evidence type="ECO:0000256" key="2">
    <source>
        <dbReference type="ARBA" id="ARBA00022857"/>
    </source>
</evidence>
<gene>
    <name evidence="4" type="ORF">F5878DRAFT_656852</name>
</gene>
<accession>A0AA38UIS9</accession>
<dbReference type="PRINTS" id="PR00081">
    <property type="entry name" value="GDHRDH"/>
</dbReference>
<dbReference type="InterPro" id="IPR002347">
    <property type="entry name" value="SDR_fam"/>
</dbReference>
<comment type="similarity">
    <text evidence="1">Belongs to the short-chain dehydrogenases/reductases (SDR) family.</text>
</comment>
<evidence type="ECO:0000256" key="3">
    <source>
        <dbReference type="ARBA" id="ARBA00023002"/>
    </source>
</evidence>
<keyword evidence="3" id="KW-0560">Oxidoreductase</keyword>
<keyword evidence="2" id="KW-0521">NADP</keyword>
<dbReference type="AlphaFoldDB" id="A0AA38UIS9"/>
<dbReference type="Pfam" id="PF00106">
    <property type="entry name" value="adh_short"/>
    <property type="match status" value="1"/>
</dbReference>
<comment type="caution">
    <text evidence="4">The sequence shown here is derived from an EMBL/GenBank/DDBJ whole genome shotgun (WGS) entry which is preliminary data.</text>
</comment>
<protein>
    <recommendedName>
        <fullName evidence="6">NAD(P)-binding protein</fullName>
    </recommendedName>
</protein>
<sequence>MVRTWDVSSIPDLTGRVAIVTGGNTGIGYITVRELAWKGARVYMLSRTEARAFTAIEKLKGELAPDVQPEIEYINFDLLSLRSCKQAAEEFMRREQRLDILVNNAGIMATPYELGPDGIEIQACNGTGHFALTVTLLPLLKETAAMPDSHVRVVNVSSSGYAMASTTKPDFTSIEGLNQKTCSTMQRYGLSKLTNILLTNEVQKHFIESGITNAYCLSIHPGIVATELTRGPSQSWPLLATLSKAAPRLLKTPEQGALSQLYAATSPEVEEKDLKAAFLFPVGQLKSKNSLAEDKDGKLGRDFWSLCEALMQEKA</sequence>
<organism evidence="4 5">
    <name type="scientific">Lentinula raphanica</name>
    <dbReference type="NCBI Taxonomy" id="153919"/>
    <lineage>
        <taxon>Eukaryota</taxon>
        <taxon>Fungi</taxon>
        <taxon>Dikarya</taxon>
        <taxon>Basidiomycota</taxon>
        <taxon>Agaricomycotina</taxon>
        <taxon>Agaricomycetes</taxon>
        <taxon>Agaricomycetidae</taxon>
        <taxon>Agaricales</taxon>
        <taxon>Marasmiineae</taxon>
        <taxon>Omphalotaceae</taxon>
        <taxon>Lentinula</taxon>
    </lineage>
</organism>
<evidence type="ECO:0008006" key="6">
    <source>
        <dbReference type="Google" id="ProtNLM"/>
    </source>
</evidence>
<dbReference type="EMBL" id="MU805979">
    <property type="protein sequence ID" value="KAJ3843327.1"/>
    <property type="molecule type" value="Genomic_DNA"/>
</dbReference>
<proteinExistence type="inferred from homology"/>
<name>A0AA38UIS9_9AGAR</name>
<dbReference type="Proteomes" id="UP001163846">
    <property type="component" value="Unassembled WGS sequence"/>
</dbReference>
<dbReference type="InterPro" id="IPR036291">
    <property type="entry name" value="NAD(P)-bd_dom_sf"/>
</dbReference>
<dbReference type="Gene3D" id="3.40.50.720">
    <property type="entry name" value="NAD(P)-binding Rossmann-like Domain"/>
    <property type="match status" value="1"/>
</dbReference>
<dbReference type="PANTHER" id="PTHR24320">
    <property type="entry name" value="RETINOL DEHYDROGENASE"/>
    <property type="match status" value="1"/>
</dbReference>